<evidence type="ECO:0000313" key="1">
    <source>
        <dbReference type="EMBL" id="OWT63887.1"/>
    </source>
</evidence>
<dbReference type="InterPro" id="IPR022191">
    <property type="entry name" value="DUF3717"/>
</dbReference>
<gene>
    <name evidence="1" type="ORF">CEY11_06160</name>
</gene>
<accession>A0A225MR86</accession>
<reference evidence="2" key="1">
    <citation type="submission" date="2017-06" db="EMBL/GenBank/DDBJ databases">
        <title>Herbaspirillum phytohormonus sp. nov., isolated from the root nodule of Robinia pseudoacacia in lead-zinc mine.</title>
        <authorList>
            <person name="Fan M."/>
            <person name="Lin Y."/>
        </authorList>
    </citation>
    <scope>NUCLEOTIDE SEQUENCE [LARGE SCALE GENOMIC DNA]</scope>
    <source>
        <strain evidence="2">SC-089</strain>
    </source>
</reference>
<protein>
    <recommendedName>
        <fullName evidence="3">DUF3717 domain-containing protein</fullName>
    </recommendedName>
</protein>
<dbReference type="Pfam" id="PF12512">
    <property type="entry name" value="DUF3717"/>
    <property type="match status" value="1"/>
</dbReference>
<dbReference type="AlphaFoldDB" id="A0A225MR86"/>
<evidence type="ECO:0000313" key="2">
    <source>
        <dbReference type="Proteomes" id="UP000214603"/>
    </source>
</evidence>
<dbReference type="EMBL" id="NJIH01000003">
    <property type="protein sequence ID" value="OWT63887.1"/>
    <property type="molecule type" value="Genomic_DNA"/>
</dbReference>
<dbReference type="RefSeq" id="WP_088602466.1">
    <property type="nucleotide sequence ID" value="NZ_NJIH01000003.1"/>
</dbReference>
<sequence length="74" mass="8088">METTYTLAELESAINYWRARSPSTGDELALCPQASALAEPYALMIFEGRREIAAAQLAPEARQALTDWGSAQGR</sequence>
<proteinExistence type="predicted"/>
<keyword evidence="2" id="KW-1185">Reference proteome</keyword>
<comment type="caution">
    <text evidence="1">The sequence shown here is derived from an EMBL/GenBank/DDBJ whole genome shotgun (WGS) entry which is preliminary data.</text>
</comment>
<organism evidence="1 2">
    <name type="scientific">Candidimonas nitroreducens</name>
    <dbReference type="NCBI Taxonomy" id="683354"/>
    <lineage>
        <taxon>Bacteria</taxon>
        <taxon>Pseudomonadati</taxon>
        <taxon>Pseudomonadota</taxon>
        <taxon>Betaproteobacteria</taxon>
        <taxon>Burkholderiales</taxon>
        <taxon>Alcaligenaceae</taxon>
        <taxon>Candidimonas</taxon>
    </lineage>
</organism>
<name>A0A225MR86_9BURK</name>
<dbReference type="OrthoDB" id="8778662at2"/>
<dbReference type="Proteomes" id="UP000214603">
    <property type="component" value="Unassembled WGS sequence"/>
</dbReference>
<evidence type="ECO:0008006" key="3">
    <source>
        <dbReference type="Google" id="ProtNLM"/>
    </source>
</evidence>